<evidence type="ECO:0000313" key="9">
    <source>
        <dbReference type="EMBL" id="KZM18737.1"/>
    </source>
</evidence>
<keyword evidence="3" id="KW-0677">Repeat</keyword>
<dbReference type="AlphaFoldDB" id="A0A162W1R3"/>
<dbReference type="GO" id="GO:0000785">
    <property type="term" value="C:chromatin"/>
    <property type="evidence" value="ECO:0007669"/>
    <property type="project" value="TreeGrafter"/>
</dbReference>
<evidence type="ECO:0000256" key="1">
    <source>
        <dbReference type="ARBA" id="ARBA00004123"/>
    </source>
</evidence>
<dbReference type="GO" id="GO:0005634">
    <property type="term" value="C:nucleus"/>
    <property type="evidence" value="ECO:0007669"/>
    <property type="project" value="UniProtKB-SubCell"/>
</dbReference>
<feature type="compositionally biased region" description="Acidic residues" evidence="7">
    <location>
        <begin position="20"/>
        <end position="35"/>
    </location>
</feature>
<evidence type="ECO:0000256" key="2">
    <source>
        <dbReference type="ARBA" id="ARBA00022723"/>
    </source>
</evidence>
<protein>
    <submittedName>
        <fullName evidence="9">DNA binding</fullName>
    </submittedName>
</protein>
<comment type="subcellular location">
    <subcellularLocation>
        <location evidence="1">Nucleus</location>
    </subcellularLocation>
</comment>
<dbReference type="EMBL" id="JYNV01000322">
    <property type="protein sequence ID" value="KZM18737.1"/>
    <property type="molecule type" value="Genomic_DNA"/>
</dbReference>
<dbReference type="PANTHER" id="PTHR40626:SF7">
    <property type="entry name" value="TRANSCRIPTION FACTOR, PUTATIVE (AFU_ORTHOLOGUE AFUA_1G04110)-RELATED"/>
    <property type="match status" value="1"/>
</dbReference>
<evidence type="ECO:0000256" key="6">
    <source>
        <dbReference type="ARBA" id="ARBA00023242"/>
    </source>
</evidence>
<reference evidence="9 10" key="1">
    <citation type="journal article" date="2016" name="Sci. Rep.">
        <title>Draft genome sequencing and secretome analysis of fungal phytopathogen Ascochyta rabiei provides insight into the necrotrophic effector repertoire.</title>
        <authorList>
            <person name="Verma S."/>
            <person name="Gazara R.K."/>
            <person name="Nizam S."/>
            <person name="Parween S."/>
            <person name="Chattopadhyay D."/>
            <person name="Verma P.K."/>
        </authorList>
    </citation>
    <scope>NUCLEOTIDE SEQUENCE [LARGE SCALE GENOMIC DNA]</scope>
    <source>
        <strain evidence="9 10">ArDII</strain>
    </source>
</reference>
<keyword evidence="4" id="KW-0863">Zinc-finger</keyword>
<dbReference type="GO" id="GO:0000981">
    <property type="term" value="F:DNA-binding transcription factor activity, RNA polymerase II-specific"/>
    <property type="evidence" value="ECO:0007669"/>
    <property type="project" value="InterPro"/>
</dbReference>
<gene>
    <name evidence="9" type="ORF">ST47_g10012</name>
</gene>
<keyword evidence="5" id="KW-0862">Zinc</keyword>
<evidence type="ECO:0000259" key="8">
    <source>
        <dbReference type="Pfam" id="PF04082"/>
    </source>
</evidence>
<feature type="region of interest" description="Disordered" evidence="7">
    <location>
        <begin position="1"/>
        <end position="65"/>
    </location>
</feature>
<dbReference type="InterPro" id="IPR051059">
    <property type="entry name" value="VerF-like"/>
</dbReference>
<comment type="caution">
    <text evidence="9">The sequence shown here is derived from an EMBL/GenBank/DDBJ whole genome shotgun (WGS) entry which is preliminary data.</text>
</comment>
<organism evidence="9 10">
    <name type="scientific">Didymella rabiei</name>
    <name type="common">Chickpea ascochyta blight fungus</name>
    <name type="synonym">Mycosphaerella rabiei</name>
    <dbReference type="NCBI Taxonomy" id="5454"/>
    <lineage>
        <taxon>Eukaryota</taxon>
        <taxon>Fungi</taxon>
        <taxon>Dikarya</taxon>
        <taxon>Ascomycota</taxon>
        <taxon>Pezizomycotina</taxon>
        <taxon>Dothideomycetes</taxon>
        <taxon>Pleosporomycetidae</taxon>
        <taxon>Pleosporales</taxon>
        <taxon>Pleosporineae</taxon>
        <taxon>Didymellaceae</taxon>
        <taxon>Ascochyta</taxon>
    </lineage>
</organism>
<evidence type="ECO:0000313" key="10">
    <source>
        <dbReference type="Proteomes" id="UP000076837"/>
    </source>
</evidence>
<dbReference type="InterPro" id="IPR007219">
    <property type="entry name" value="XnlR_reg_dom"/>
</dbReference>
<accession>A0A162W1R3</accession>
<evidence type="ECO:0000256" key="7">
    <source>
        <dbReference type="SAM" id="MobiDB-lite"/>
    </source>
</evidence>
<evidence type="ECO:0000256" key="3">
    <source>
        <dbReference type="ARBA" id="ARBA00022737"/>
    </source>
</evidence>
<dbReference type="GO" id="GO:0000978">
    <property type="term" value="F:RNA polymerase II cis-regulatory region sequence-specific DNA binding"/>
    <property type="evidence" value="ECO:0007669"/>
    <property type="project" value="InterPro"/>
</dbReference>
<keyword evidence="10" id="KW-1185">Reference proteome</keyword>
<dbReference type="PANTHER" id="PTHR40626">
    <property type="entry name" value="MIP31509P"/>
    <property type="match status" value="1"/>
</dbReference>
<name>A0A162W1R3_DIDRA</name>
<evidence type="ECO:0000256" key="4">
    <source>
        <dbReference type="ARBA" id="ARBA00022771"/>
    </source>
</evidence>
<dbReference type="CDD" id="cd12148">
    <property type="entry name" value="fungal_TF_MHR"/>
    <property type="match status" value="1"/>
</dbReference>
<dbReference type="GO" id="GO:0008270">
    <property type="term" value="F:zinc ion binding"/>
    <property type="evidence" value="ECO:0007669"/>
    <property type="project" value="UniProtKB-KW"/>
</dbReference>
<evidence type="ECO:0000256" key="5">
    <source>
        <dbReference type="ARBA" id="ARBA00022833"/>
    </source>
</evidence>
<proteinExistence type="predicted"/>
<keyword evidence="2" id="KW-0479">Metal-binding</keyword>
<dbReference type="GO" id="GO:0006351">
    <property type="term" value="P:DNA-templated transcription"/>
    <property type="evidence" value="ECO:0007669"/>
    <property type="project" value="InterPro"/>
</dbReference>
<dbReference type="STRING" id="5454.A0A162W1R3"/>
<dbReference type="Pfam" id="PF04082">
    <property type="entry name" value="Fungal_trans"/>
    <property type="match status" value="1"/>
</dbReference>
<feature type="domain" description="Xylanolytic transcriptional activator regulatory" evidence="8">
    <location>
        <begin position="287"/>
        <end position="492"/>
    </location>
</feature>
<sequence length="769" mass="85504">MLMPRSDVLKRHVRGHTAQDDDNEADDIDIDDNDNDGPRPPGRASPAFRRSTLRSPQRSDTPADGYSELVQSMNAADSASLDMTQQQLTSLDDFSTVLGLPHTPASAVSADRSDERRYPMGNTAWLSALSPAVPSSPGLSGLSDLSNPWDAFLLSMSPPVPSDAISIPSRKHSLGSDIPDERFTKLAGLWPKKREPQWPLIQTLWTDAACYKGTNLFSEYSPRTADNYNNDDGSLLSLPNNGLQRGLDDARRLSLIQFMLPNLGTERDYEWSRNSRFPTVDTLAVCIDYYFQRFHPLFPFIHEPTFSARQTPNIMLAPICLIGLHLLDPDTTRPFVANQMLRSNEKCTVALSKTWERPDWNVLVTVLGAAVLLLNYASVLETYNLYVRALTVALQSGLFDVSRGPPLARVLSHEQLDDHFWEGRAKIESAKRLIACLVATDLLYTTRLGSKPIVHVDRLNIYAPCSNHRFNMPNANGWEDLASAINMSCMNSCISDFQCQSIANTVAMHTLLSASSLCIADLKASNLMHDTDPEKNILYPAESFQYSAAGPALVRLLWDINIYHGEGLLASDPNATVLWHNMCMNMSANLNLFELAAGREGVKVAKVALEKILVWAHSPYSRRACLHAAQVYVCMMKRRITDGTMFMSEVALFNAALVVGLYVYASPSTLQGGTEPPLELLDQVDWSQIGDGGLPGWSPSQNNPAYAASRFISKGTPISFNKMVCHGGYMSSRRILLNYVGLLEEVGRWNWRKFRHILRIMADSMVELE</sequence>
<keyword evidence="6" id="KW-0539">Nucleus</keyword>
<dbReference type="Proteomes" id="UP000076837">
    <property type="component" value="Unassembled WGS sequence"/>
</dbReference>